<name>A0A6N9TQC4_DISTH</name>
<dbReference type="RefSeq" id="WP_309474839.1">
    <property type="nucleotide sequence ID" value="NZ_JAAGRR010000160.1"/>
</dbReference>
<dbReference type="InterPro" id="IPR011009">
    <property type="entry name" value="Kinase-like_dom_sf"/>
</dbReference>
<protein>
    <recommendedName>
        <fullName evidence="3">Lipopolysaccharide kinase</fullName>
    </recommendedName>
</protein>
<evidence type="ECO:0000313" key="2">
    <source>
        <dbReference type="Proteomes" id="UP000469346"/>
    </source>
</evidence>
<dbReference type="EMBL" id="JAAGRR010000160">
    <property type="protein sequence ID" value="NDY43379.1"/>
    <property type="molecule type" value="Genomic_DNA"/>
</dbReference>
<dbReference type="SUPFAM" id="SSF56112">
    <property type="entry name" value="Protein kinase-like (PK-like)"/>
    <property type="match status" value="1"/>
</dbReference>
<comment type="caution">
    <text evidence="1">The sequence shown here is derived from an EMBL/GenBank/DDBJ whole genome shotgun (WGS) entry which is preliminary data.</text>
</comment>
<keyword evidence="2" id="KW-1185">Reference proteome</keyword>
<feature type="non-terminal residue" evidence="1">
    <location>
        <position position="1"/>
    </location>
</feature>
<sequence>AAVLGAARREYDALGALAAAGIPVPEAVACGGGLLGDAAVAVVVTREIPGGEQADCLLGRRRGRPGRCRCPELAPRDRPRLLRRIGDLAGRLHRAGWVHQDLYFCHFFAVAADPDLPVYLIDLQRVTRPGGLRFAGRRLKDLGALDFAAWECALTRPERAELWAAYREAAALPRWRLGPYLAAARVKALGIRRRDLRRAREGRP</sequence>
<proteinExistence type="predicted"/>
<dbReference type="AlphaFoldDB" id="A0A6N9TQC4"/>
<dbReference type="Proteomes" id="UP000469346">
    <property type="component" value="Unassembled WGS sequence"/>
</dbReference>
<gene>
    <name evidence="1" type="ORF">G3N55_11070</name>
</gene>
<evidence type="ECO:0000313" key="1">
    <source>
        <dbReference type="EMBL" id="NDY43379.1"/>
    </source>
</evidence>
<dbReference type="Pfam" id="PF06293">
    <property type="entry name" value="Kdo"/>
    <property type="match status" value="1"/>
</dbReference>
<evidence type="ECO:0008006" key="3">
    <source>
        <dbReference type="Google" id="ProtNLM"/>
    </source>
</evidence>
<accession>A0A6N9TQC4</accession>
<reference evidence="1 2" key="1">
    <citation type="submission" date="2020-02" db="EMBL/GenBank/DDBJ databases">
        <title>Comparative genomics of sulfur disproportionating microorganisms.</title>
        <authorList>
            <person name="Ward L.M."/>
            <person name="Bertran E."/>
            <person name="Johnston D.T."/>
        </authorList>
    </citation>
    <scope>NUCLEOTIDE SEQUENCE [LARGE SCALE GENOMIC DNA]</scope>
    <source>
        <strain evidence="1 2">DSM 100025</strain>
    </source>
</reference>
<organism evidence="1 2">
    <name type="scientific">Dissulfurirhabdus thermomarina</name>
    <dbReference type="NCBI Taxonomy" id="1765737"/>
    <lineage>
        <taxon>Bacteria</taxon>
        <taxon>Deltaproteobacteria</taxon>
        <taxon>Dissulfurirhabdaceae</taxon>
        <taxon>Dissulfurirhabdus</taxon>
    </lineage>
</organism>